<feature type="transmembrane region" description="Helical" evidence="1">
    <location>
        <begin position="43"/>
        <end position="67"/>
    </location>
</feature>
<organism evidence="2 3">
    <name type="scientific">Variibacter gotjawalensis</name>
    <dbReference type="NCBI Taxonomy" id="1333996"/>
    <lineage>
        <taxon>Bacteria</taxon>
        <taxon>Pseudomonadati</taxon>
        <taxon>Pseudomonadota</taxon>
        <taxon>Alphaproteobacteria</taxon>
        <taxon>Hyphomicrobiales</taxon>
        <taxon>Nitrobacteraceae</taxon>
        <taxon>Variibacter</taxon>
    </lineage>
</organism>
<evidence type="ECO:0000256" key="1">
    <source>
        <dbReference type="SAM" id="Phobius"/>
    </source>
</evidence>
<keyword evidence="1" id="KW-0472">Membrane</keyword>
<keyword evidence="1" id="KW-1133">Transmembrane helix</keyword>
<dbReference type="EMBL" id="AP014946">
    <property type="protein sequence ID" value="BAT58358.1"/>
    <property type="molecule type" value="Genomic_DNA"/>
</dbReference>
<keyword evidence="3" id="KW-1185">Reference proteome</keyword>
<protein>
    <submittedName>
        <fullName evidence="2">Uncharacterized protein</fullName>
    </submittedName>
</protein>
<dbReference type="KEGG" id="vgo:GJW-30_1_00882"/>
<dbReference type="AlphaFoldDB" id="A0A0S3PR02"/>
<name>A0A0S3PR02_9BRAD</name>
<dbReference type="Proteomes" id="UP000236884">
    <property type="component" value="Chromosome"/>
</dbReference>
<proteinExistence type="predicted"/>
<sequence length="128" mass="13861">MQTLKRWLILLGLALPAASVPLGLILFDVHARHGVAWCRFTASSAWVLAIGLVLQLCWIANELIVALSERKYFRNTLGFAEIVAYGGDSGPPTLPLTRREKAFCFTVFALGLCVAIWASANATNLACG</sequence>
<keyword evidence="1" id="KW-0812">Transmembrane</keyword>
<gene>
    <name evidence="2" type="ORF">GJW-30_1_00882</name>
</gene>
<evidence type="ECO:0000313" key="2">
    <source>
        <dbReference type="EMBL" id="BAT58358.1"/>
    </source>
</evidence>
<evidence type="ECO:0000313" key="3">
    <source>
        <dbReference type="Proteomes" id="UP000236884"/>
    </source>
</evidence>
<dbReference type="RefSeq" id="WP_096352144.1">
    <property type="nucleotide sequence ID" value="NZ_AP014946.1"/>
</dbReference>
<accession>A0A0S3PR02</accession>
<reference evidence="2 3" key="1">
    <citation type="submission" date="2015-08" db="EMBL/GenBank/DDBJ databases">
        <title>Investigation of the bacterial diversity of lava forest soil.</title>
        <authorList>
            <person name="Lee J.S."/>
        </authorList>
    </citation>
    <scope>NUCLEOTIDE SEQUENCE [LARGE SCALE GENOMIC DNA]</scope>
    <source>
        <strain evidence="2 3">GJW-30</strain>
    </source>
</reference>
<feature type="transmembrane region" description="Helical" evidence="1">
    <location>
        <begin position="102"/>
        <end position="120"/>
    </location>
</feature>